<dbReference type="GO" id="GO:0046856">
    <property type="term" value="P:phosphatidylinositol dephosphorylation"/>
    <property type="evidence" value="ECO:0007669"/>
    <property type="project" value="TreeGrafter"/>
</dbReference>
<comment type="similarity">
    <text evidence="1">Belongs to the protein-tyrosine phosphatase family. Non-receptor class myotubularin subfamily.</text>
</comment>
<dbReference type="InterPro" id="IPR011993">
    <property type="entry name" value="PH-like_dom_sf"/>
</dbReference>
<dbReference type="GO" id="GO:0016020">
    <property type="term" value="C:membrane"/>
    <property type="evidence" value="ECO:0007669"/>
    <property type="project" value="TreeGrafter"/>
</dbReference>
<feature type="binding site" evidence="4">
    <location>
        <begin position="293"/>
        <end position="294"/>
    </location>
    <ligand>
        <name>substrate</name>
    </ligand>
</feature>
<gene>
    <name evidence="6" type="ORF">TR168225</name>
</gene>
<dbReference type="AlphaFoldDB" id="A0A0V0J5T0"/>
<reference evidence="6" key="1">
    <citation type="submission" date="2016-01" db="EMBL/GenBank/DDBJ databases">
        <title>Reference transcriptome for the parasite Schistocephalus solidus: insights into the molecular evolution of parasitism.</title>
        <authorList>
            <person name="Hebert F.O."/>
            <person name="Grambauer S."/>
            <person name="Barber I."/>
            <person name="Landry C.R."/>
            <person name="Aubin-Horth N."/>
        </authorList>
    </citation>
    <scope>NUCLEOTIDE SEQUENCE</scope>
</reference>
<evidence type="ECO:0000256" key="3">
    <source>
        <dbReference type="PIRSR" id="PIRSR630564-1"/>
    </source>
</evidence>
<name>A0A0V0J5T0_SCHSO</name>
<protein>
    <recommendedName>
        <fullName evidence="5">Myotubularin phosphatase domain-containing protein</fullName>
    </recommendedName>
</protein>
<dbReference type="GO" id="GO:0004438">
    <property type="term" value="F:phosphatidylinositol-3-phosphate phosphatase activity"/>
    <property type="evidence" value="ECO:0007669"/>
    <property type="project" value="TreeGrafter"/>
</dbReference>
<dbReference type="GO" id="GO:0052629">
    <property type="term" value="F:phosphatidylinositol-3,5-bisphosphate 3-phosphatase activity"/>
    <property type="evidence" value="ECO:0007669"/>
    <property type="project" value="TreeGrafter"/>
</dbReference>
<dbReference type="InterPro" id="IPR003595">
    <property type="entry name" value="Tyr_Pase_cat"/>
</dbReference>
<dbReference type="InterPro" id="IPR030564">
    <property type="entry name" value="Myotubularin"/>
</dbReference>
<dbReference type="PANTHER" id="PTHR10807">
    <property type="entry name" value="MYOTUBULARIN-RELATED"/>
    <property type="match status" value="1"/>
</dbReference>
<evidence type="ECO:0000313" key="6">
    <source>
        <dbReference type="EMBL" id="JAP61132.1"/>
    </source>
</evidence>
<evidence type="ECO:0000256" key="1">
    <source>
        <dbReference type="ARBA" id="ARBA00007471"/>
    </source>
</evidence>
<evidence type="ECO:0000259" key="5">
    <source>
        <dbReference type="PROSITE" id="PS51339"/>
    </source>
</evidence>
<dbReference type="PROSITE" id="PS00383">
    <property type="entry name" value="TYR_PHOSPHATASE_1"/>
    <property type="match status" value="1"/>
</dbReference>
<dbReference type="InterPro" id="IPR016130">
    <property type="entry name" value="Tyr_Pase_AS"/>
</dbReference>
<evidence type="ECO:0000256" key="4">
    <source>
        <dbReference type="PIRSR" id="PIRSR630564-2"/>
    </source>
</evidence>
<dbReference type="InterPro" id="IPR029021">
    <property type="entry name" value="Prot-tyrosine_phosphatase-like"/>
</dbReference>
<feature type="binding site" evidence="4">
    <location>
        <begin position="268"/>
        <end position="271"/>
    </location>
    <ligand>
        <name>substrate</name>
    </ligand>
</feature>
<keyword evidence="2" id="KW-0443">Lipid metabolism</keyword>
<evidence type="ECO:0000256" key="2">
    <source>
        <dbReference type="ARBA" id="ARBA00023098"/>
    </source>
</evidence>
<sequence>MYSPELIEAEEVLGAYDGCKLILNNSLPVDCRLKITNFRLHIFVKSTMPNSTNHCTWSFKCVPLCTVQSLEKKLSYRGLKSMGIIIICKDVRAVKLILSDSSKGLDAYRQLNDLIFPAFRSRELFAYAFGRQCLEQNRFVAEGWDVYDATAEYHRQNIVNNGWRISAVNEDYSFCDTYPSLLAVPVDVSDDLLIQSAPHRANFRVPVLSWLHPESRASLTRASQPMVGLQNRRNSADEQLVELIRTANANTSDLLILDARSQRFALANVAKGGGVENVSYYRDITCKFMGIQNIHAMRASQTKFMEACYSQSDKNWFKMIHECQWLLHLRLLLLAAKEVAEQIENHKRSVLVHCSDGWDRTAQIASLAMIMLDPFYRTIRGFQVLIEKEWISFGHKFCQRTGGPADGGSPFTSPLAGDLSPLPLTRSNSEERSPIFLQFIDCVWQITQQFSGAFEFNESLLITIMDELYAARFGTFLFDCERQSRVYKARRQTVSLWAYINANRHLYENPTYVPAESSGHRVILPNHSVSSLRVWIRYFLRWDPSLQCQEPVNNASLVQKMENFRSLRSKHSQNGIVRHLSTAP</sequence>
<dbReference type="EMBL" id="GEEE01006312">
    <property type="protein sequence ID" value="JAP56913.1"/>
    <property type="molecule type" value="Transcribed_RNA"/>
</dbReference>
<dbReference type="PANTHER" id="PTHR10807:SF128">
    <property type="entry name" value="PHOSPHATIDYLINOSITOL-3,5-BISPHOSPHATE 3-PHOSPHATASE"/>
    <property type="match status" value="1"/>
</dbReference>
<dbReference type="PROSITE" id="PS51339">
    <property type="entry name" value="PPASE_MYOTUBULARIN"/>
    <property type="match status" value="1"/>
</dbReference>
<dbReference type="EMBL" id="GEEE01002093">
    <property type="protein sequence ID" value="JAP61132.1"/>
    <property type="molecule type" value="Transcribed_RNA"/>
</dbReference>
<organism evidence="6">
    <name type="scientific">Schistocephalus solidus</name>
    <name type="common">Tapeworm</name>
    <dbReference type="NCBI Taxonomy" id="70667"/>
    <lineage>
        <taxon>Eukaryota</taxon>
        <taxon>Metazoa</taxon>
        <taxon>Spiralia</taxon>
        <taxon>Lophotrochozoa</taxon>
        <taxon>Platyhelminthes</taxon>
        <taxon>Cestoda</taxon>
        <taxon>Eucestoda</taxon>
        <taxon>Diphyllobothriidea</taxon>
        <taxon>Diphyllobothriidae</taxon>
        <taxon>Schistocephalus</taxon>
    </lineage>
</organism>
<dbReference type="CDD" id="cd14507">
    <property type="entry name" value="PTP-MTM-like"/>
    <property type="match status" value="1"/>
</dbReference>
<dbReference type="Pfam" id="PF06602">
    <property type="entry name" value="Myotub-related"/>
    <property type="match status" value="1"/>
</dbReference>
<dbReference type="SUPFAM" id="SSF52799">
    <property type="entry name" value="(Phosphotyrosine protein) phosphatases II"/>
    <property type="match status" value="1"/>
</dbReference>
<dbReference type="SUPFAM" id="SSF50729">
    <property type="entry name" value="PH domain-like"/>
    <property type="match status" value="1"/>
</dbReference>
<dbReference type="Gene3D" id="2.30.29.30">
    <property type="entry name" value="Pleckstrin-homology domain (PH domain)/Phosphotyrosine-binding domain (PTB)"/>
    <property type="match status" value="1"/>
</dbReference>
<feature type="binding site" evidence="4">
    <location>
        <begin position="354"/>
        <end position="360"/>
    </location>
    <ligand>
        <name>substrate</name>
    </ligand>
</feature>
<accession>A0A0V0J5T0</accession>
<dbReference type="SMART" id="SM00404">
    <property type="entry name" value="PTPc_motif"/>
    <property type="match status" value="1"/>
</dbReference>
<proteinExistence type="inferred from homology"/>
<dbReference type="InterPro" id="IPR010569">
    <property type="entry name" value="Myotubularin-like_Pase_dom"/>
</dbReference>
<feature type="domain" description="Myotubularin phosphatase" evidence="5">
    <location>
        <begin position="143"/>
        <end position="539"/>
    </location>
</feature>
<dbReference type="GO" id="GO:0005737">
    <property type="term" value="C:cytoplasm"/>
    <property type="evidence" value="ECO:0007669"/>
    <property type="project" value="TreeGrafter"/>
</dbReference>
<feature type="active site" description="Phosphocysteine intermediate" evidence="3">
    <location>
        <position position="354"/>
    </location>
</feature>